<dbReference type="Proteomes" id="UP000001817">
    <property type="component" value="Chromosome 1"/>
</dbReference>
<dbReference type="EMBL" id="CP000270">
    <property type="protein sequence ID" value="ABE30734.1"/>
    <property type="molecule type" value="Genomic_DNA"/>
</dbReference>
<organism evidence="1 2">
    <name type="scientific">Paraburkholderia xenovorans (strain LB400)</name>
    <dbReference type="NCBI Taxonomy" id="266265"/>
    <lineage>
        <taxon>Bacteria</taxon>
        <taxon>Pseudomonadati</taxon>
        <taxon>Pseudomonadota</taxon>
        <taxon>Betaproteobacteria</taxon>
        <taxon>Burkholderiales</taxon>
        <taxon>Burkholderiaceae</taxon>
        <taxon>Paraburkholderia</taxon>
    </lineage>
</organism>
<accession>Q13YV5</accession>
<dbReference type="STRING" id="266265.Bxe_A2235"/>
<dbReference type="eggNOG" id="ENOG502ZN4Q">
    <property type="taxonomic scope" value="Bacteria"/>
</dbReference>
<reference evidence="1 2" key="1">
    <citation type="journal article" date="2006" name="Proc. Natl. Acad. Sci. U.S.A.">
        <title>Burkholderia xenovorans LB400 harbors a multi-replicon, 9.73-Mbp genome shaped for versatility.</title>
        <authorList>
            <person name="Chain P.S."/>
            <person name="Denef V.J."/>
            <person name="Konstantinidis K.T."/>
            <person name="Vergez L.M."/>
            <person name="Agullo L."/>
            <person name="Reyes V.L."/>
            <person name="Hauser L."/>
            <person name="Cordova M."/>
            <person name="Gomez L."/>
            <person name="Gonzalez M."/>
            <person name="Land M."/>
            <person name="Lao V."/>
            <person name="Larimer F."/>
            <person name="LiPuma J.J."/>
            <person name="Mahenthiralingam E."/>
            <person name="Malfatti S.A."/>
            <person name="Marx C.J."/>
            <person name="Parnell J.J."/>
            <person name="Ramette A."/>
            <person name="Richardson P."/>
            <person name="Seeger M."/>
            <person name="Smith D."/>
            <person name="Spilker T."/>
            <person name="Sul W.J."/>
            <person name="Tsoi T.V."/>
            <person name="Ulrich L.E."/>
            <person name="Zhulin I.B."/>
            <person name="Tiedje J.M."/>
        </authorList>
    </citation>
    <scope>NUCLEOTIDE SEQUENCE [LARGE SCALE GENOMIC DNA]</scope>
    <source>
        <strain evidence="1 2">LB400</strain>
    </source>
</reference>
<proteinExistence type="predicted"/>
<dbReference type="AlphaFoldDB" id="Q13YV5"/>
<sequence>MKAVVLAVALAAAGTVTIDARADGASQLRPVVSCALSDGSRATLKARSSGPDGNALFVQVGNKAERAFLDMPDSDFVGRIVLSTCIDRTLIFALEYGPPYLKGVAIRRNPRTHADERIYFAEKALPRWVYLGDSEMLVVIQDRGSEANGRYVIYRYISGKGQTAEPTISNVLPERRGRKVLFLKTH</sequence>
<evidence type="ECO:0000313" key="2">
    <source>
        <dbReference type="Proteomes" id="UP000001817"/>
    </source>
</evidence>
<keyword evidence="2" id="KW-1185">Reference proteome</keyword>
<gene>
    <name evidence="1" type="ORF">Bxe_A2235</name>
</gene>
<dbReference type="OrthoDB" id="7022283at2"/>
<dbReference type="KEGG" id="bxe:Bxe_A2235"/>
<dbReference type="RefSeq" id="WP_011488353.1">
    <property type="nucleotide sequence ID" value="NC_007951.1"/>
</dbReference>
<dbReference type="KEGG" id="bxb:DR64_4386"/>
<protein>
    <submittedName>
        <fullName evidence="1">Uncharacterized protein</fullName>
    </submittedName>
</protein>
<name>Q13YV5_PARXL</name>
<evidence type="ECO:0000313" key="1">
    <source>
        <dbReference type="EMBL" id="ABE30734.1"/>
    </source>
</evidence>